<feature type="domain" description="Methanogenesis regulatory protein FilR1 middle" evidence="1">
    <location>
        <begin position="128"/>
        <end position="257"/>
    </location>
</feature>
<evidence type="ECO:0000313" key="3">
    <source>
        <dbReference type="Proteomes" id="UP000000595"/>
    </source>
</evidence>
<dbReference type="EMBL" id="AE008384">
    <property type="protein sequence ID" value="AAM32654.1"/>
    <property type="molecule type" value="Genomic_DNA"/>
</dbReference>
<gene>
    <name evidence="2" type="ordered locus">MM_2958</name>
</gene>
<dbReference type="eggNOG" id="arCOG03134">
    <property type="taxonomic scope" value="Archaea"/>
</dbReference>
<dbReference type="Proteomes" id="UP000000595">
    <property type="component" value="Chromosome"/>
</dbReference>
<dbReference type="InterPro" id="IPR016490">
    <property type="entry name" value="Tscrpt_reg_HTH_AF0396-typ3"/>
</dbReference>
<name>Q8PSW5_METMA</name>
<dbReference type="PATRIC" id="fig|192952.21.peg.3432"/>
<dbReference type="SUPFAM" id="SSF46785">
    <property type="entry name" value="Winged helix' DNA-binding domain"/>
    <property type="match status" value="1"/>
</dbReference>
<proteinExistence type="predicted"/>
<evidence type="ECO:0000313" key="2">
    <source>
        <dbReference type="EMBL" id="AAM32654.1"/>
    </source>
</evidence>
<dbReference type="KEGG" id="mma:MM_2958"/>
<dbReference type="Pfam" id="PF08350">
    <property type="entry name" value="FilR1_middle"/>
    <property type="match status" value="1"/>
</dbReference>
<reference evidence="2 3" key="1">
    <citation type="journal article" date="2002" name="J. Mol. Microbiol. Biotechnol.">
        <title>The genome of Methanosarcina mazei: evidence for lateral gene transfer between Bacteria and Archaea.</title>
        <authorList>
            <person name="Deppenmeier U."/>
            <person name="Johann A."/>
            <person name="Hartsch T."/>
            <person name="Merkl R."/>
            <person name="Schmitz R.A."/>
            <person name="Martinez-Arias R."/>
            <person name="Henne A."/>
            <person name="Wiezer A."/>
            <person name="Baumer S."/>
            <person name="Jacobi C."/>
            <person name="Bruggemann H."/>
            <person name="Lienard T."/>
            <person name="Christmann A."/>
            <person name="Bomeke M."/>
            <person name="Steckel S."/>
            <person name="Bhattacharyya A."/>
            <person name="Lykidis A."/>
            <person name="Overbeek R."/>
            <person name="Klenk H.P."/>
            <person name="Gunsalus R.P."/>
            <person name="Fritz H.J."/>
            <person name="Gottschalk G."/>
        </authorList>
    </citation>
    <scope>NUCLEOTIDE SEQUENCE [LARGE SCALE GENOMIC DNA]</scope>
    <source>
        <strain evidence="3">ATCC BAA-159 / DSM 3647 / Goe1 / Go1 / JCM 11833 / OCM 88</strain>
    </source>
</reference>
<evidence type="ECO:0000259" key="1">
    <source>
        <dbReference type="Pfam" id="PF08350"/>
    </source>
</evidence>
<dbReference type="HOGENOM" id="CLU_062767_1_1_2"/>
<dbReference type="AlphaFoldDB" id="Q8PSW5"/>
<accession>Q8PSW5</accession>
<dbReference type="PIRSF" id="PIRSF006692">
    <property type="entry name" value="TF_HTH_AF0396_prd"/>
    <property type="match status" value="1"/>
</dbReference>
<organism evidence="2 3">
    <name type="scientific">Methanosarcina mazei (strain ATCC BAA-159 / DSM 3647 / Goe1 / Go1 / JCM 11833 / OCM 88)</name>
    <name type="common">Methanosarcina frisia</name>
    <dbReference type="NCBI Taxonomy" id="192952"/>
    <lineage>
        <taxon>Archaea</taxon>
        <taxon>Methanobacteriati</taxon>
        <taxon>Methanobacteriota</taxon>
        <taxon>Stenosarchaea group</taxon>
        <taxon>Methanomicrobia</taxon>
        <taxon>Methanosarcinales</taxon>
        <taxon>Methanosarcinaceae</taxon>
        <taxon>Methanosarcina</taxon>
    </lineage>
</organism>
<dbReference type="InterPro" id="IPR013561">
    <property type="entry name" value="FilR1_middle_dom"/>
</dbReference>
<sequence>MHNMEDSLLDLIFLSEKRKNVILLLLEGPKDINTLKKTLKASATSVQPQIKMLKEKHLVIQDRDVYRLSEIGIIIAEKMKPLLDTISVLEENADYWADRDMSKIPPFLLRRIEELGHCITVEPKIEHMFEMIPEYVENAKKSKKFEALVSYFHPLFPSFYLELVQKGTSVSLILPEPILKRWAEEDYREHTMKLLKMENAKLMVCKDCEKIPTIIAADNFMGVALFPKEGTFDRKYVISFEPGALAWGKELYDYYEKNSERVESIDSYISTA</sequence>
<dbReference type="InterPro" id="IPR036390">
    <property type="entry name" value="WH_DNA-bd_sf"/>
</dbReference>
<protein>
    <submittedName>
        <fullName evidence="2">Conserved protein</fullName>
    </submittedName>
</protein>